<comment type="caution">
    <text evidence="8">The sequence shown here is derived from an EMBL/GenBank/DDBJ whole genome shotgun (WGS) entry which is preliminary data.</text>
</comment>
<evidence type="ECO:0000256" key="6">
    <source>
        <dbReference type="ARBA" id="ARBA00023136"/>
    </source>
</evidence>
<keyword evidence="9" id="KW-1185">Reference proteome</keyword>
<evidence type="ECO:0000313" key="8">
    <source>
        <dbReference type="EMBL" id="OEH92457.1"/>
    </source>
</evidence>
<keyword evidence="6 7" id="KW-0472">Membrane</keyword>
<dbReference type="EMBL" id="MJEH01000028">
    <property type="protein sequence ID" value="OEH92457.1"/>
    <property type="molecule type" value="Genomic_DNA"/>
</dbReference>
<keyword evidence="4 7" id="KW-0812">Transmembrane</keyword>
<evidence type="ECO:0000256" key="2">
    <source>
        <dbReference type="ARBA" id="ARBA00006679"/>
    </source>
</evidence>
<evidence type="ECO:0000256" key="5">
    <source>
        <dbReference type="ARBA" id="ARBA00022989"/>
    </source>
</evidence>
<evidence type="ECO:0000256" key="4">
    <source>
        <dbReference type="ARBA" id="ARBA00022692"/>
    </source>
</evidence>
<dbReference type="InterPro" id="IPR051907">
    <property type="entry name" value="DoxX-like_oxidoreductase"/>
</dbReference>
<evidence type="ECO:0000256" key="3">
    <source>
        <dbReference type="ARBA" id="ARBA00022475"/>
    </source>
</evidence>
<feature type="transmembrane region" description="Helical" evidence="7">
    <location>
        <begin position="72"/>
        <end position="94"/>
    </location>
</feature>
<sequence>MNKNHEIGGFIIRIVLGIIFLVHGWMKFAGGIGNTVGMFESMGMPAFVAYFTAIVELGGGLALIIGLGTRIAAALIAIIMFGAIATVKIHAGFLGNGQMAGFEFDLALAAMAIYLTLAGSSFLAVDKLWGSPRQVEK</sequence>
<comment type="subcellular location">
    <subcellularLocation>
        <location evidence="1">Cell membrane</location>
        <topology evidence="1">Multi-pass membrane protein</topology>
    </subcellularLocation>
</comment>
<accession>A0A1E5LEF6</accession>
<dbReference type="PANTHER" id="PTHR33452">
    <property type="entry name" value="OXIDOREDUCTASE CATD-RELATED"/>
    <property type="match status" value="1"/>
</dbReference>
<organism evidence="8 9">
    <name type="scientific">Bacillus solimangrovi</name>
    <dbReference type="NCBI Taxonomy" id="1305675"/>
    <lineage>
        <taxon>Bacteria</taxon>
        <taxon>Bacillati</taxon>
        <taxon>Bacillota</taxon>
        <taxon>Bacilli</taxon>
        <taxon>Bacillales</taxon>
        <taxon>Bacillaceae</taxon>
        <taxon>Bacillus</taxon>
    </lineage>
</organism>
<dbReference type="AlphaFoldDB" id="A0A1E5LEF6"/>
<name>A0A1E5LEF6_9BACI</name>
<gene>
    <name evidence="8" type="ORF">BFG57_15875</name>
</gene>
<dbReference type="STRING" id="1305675.BFG57_15875"/>
<dbReference type="PANTHER" id="PTHR33452:SF1">
    <property type="entry name" value="INNER MEMBRANE PROTEIN YPHA-RELATED"/>
    <property type="match status" value="1"/>
</dbReference>
<dbReference type="GO" id="GO:0005886">
    <property type="term" value="C:plasma membrane"/>
    <property type="evidence" value="ECO:0007669"/>
    <property type="project" value="UniProtKB-SubCell"/>
</dbReference>
<dbReference type="Pfam" id="PF07681">
    <property type="entry name" value="DoxX"/>
    <property type="match status" value="1"/>
</dbReference>
<dbReference type="RefSeq" id="WP_069717534.1">
    <property type="nucleotide sequence ID" value="NZ_MJEH01000028.1"/>
</dbReference>
<protein>
    <submittedName>
        <fullName evidence="8">Oxidoreductase</fullName>
    </submittedName>
</protein>
<comment type="similarity">
    <text evidence="2">Belongs to the DoxX family.</text>
</comment>
<evidence type="ECO:0000256" key="1">
    <source>
        <dbReference type="ARBA" id="ARBA00004651"/>
    </source>
</evidence>
<evidence type="ECO:0000256" key="7">
    <source>
        <dbReference type="SAM" id="Phobius"/>
    </source>
</evidence>
<dbReference type="InterPro" id="IPR032808">
    <property type="entry name" value="DoxX"/>
</dbReference>
<dbReference type="OrthoDB" id="886570at2"/>
<keyword evidence="5 7" id="KW-1133">Transmembrane helix</keyword>
<feature type="transmembrane region" description="Helical" evidence="7">
    <location>
        <begin position="106"/>
        <end position="125"/>
    </location>
</feature>
<feature type="transmembrane region" description="Helical" evidence="7">
    <location>
        <begin position="46"/>
        <end position="65"/>
    </location>
</feature>
<keyword evidence="3" id="KW-1003">Cell membrane</keyword>
<dbReference type="Proteomes" id="UP000095209">
    <property type="component" value="Unassembled WGS sequence"/>
</dbReference>
<feature type="transmembrane region" description="Helical" evidence="7">
    <location>
        <begin position="7"/>
        <end position="26"/>
    </location>
</feature>
<reference evidence="8 9" key="1">
    <citation type="submission" date="2016-08" db="EMBL/GenBank/DDBJ databases">
        <title>Genome of Bacillus solimangrovi GH2-4.</title>
        <authorList>
            <person name="Lim S."/>
            <person name="Kim B.-C."/>
        </authorList>
    </citation>
    <scope>NUCLEOTIDE SEQUENCE [LARGE SCALE GENOMIC DNA]</scope>
    <source>
        <strain evidence="8 9">GH2-4</strain>
    </source>
</reference>
<evidence type="ECO:0000313" key="9">
    <source>
        <dbReference type="Proteomes" id="UP000095209"/>
    </source>
</evidence>
<proteinExistence type="inferred from homology"/>